<proteinExistence type="predicted"/>
<accession>A0A2S5E1H7</accession>
<protein>
    <submittedName>
        <fullName evidence="4">Type VI secretion system protein ImpK</fullName>
    </submittedName>
</protein>
<dbReference type="Gene3D" id="1.25.40.590">
    <property type="entry name" value="Type IV / VI secretion system, DotU"/>
    <property type="match status" value="1"/>
</dbReference>
<feature type="compositionally biased region" description="Basic residues" evidence="1">
    <location>
        <begin position="33"/>
        <end position="43"/>
    </location>
</feature>
<sequence>MTQSSSPPKIVSARSALAPPRQPTGIFLSGKSTRQRRNTRRSRPLGPLSPPEDEQTRLASVMGHRNALLEASRVLLRALVDMPELIGIGHDERLRDLLMDEVRVFERLCVRANVRSEHMIGARYCLCTALDEAAMRGLASRGDTSGCVAWAADALTQRIGEDNQGGSKIYTLSLRLLKDDADHWPLLDVIYRIFSLGFEGRYPHGRVFGMHDRVRERIYNAIAVYLPSVPHALSPHAQSTVTIRQTFHFEIPVWMSVALLSVTLCALYAFCRIELGAQANDVQRQLSSIARVATTGSAIDPPRASPAR</sequence>
<dbReference type="EMBL" id="PQVP01000001">
    <property type="protein sequence ID" value="POZ85166.1"/>
    <property type="molecule type" value="Genomic_DNA"/>
</dbReference>
<name>A0A2S5E1H7_9BURK</name>
<keyword evidence="2" id="KW-0472">Membrane</keyword>
<keyword evidence="2" id="KW-1133">Transmembrane helix</keyword>
<feature type="transmembrane region" description="Helical" evidence="2">
    <location>
        <begin position="251"/>
        <end position="271"/>
    </location>
</feature>
<dbReference type="PANTHER" id="PTHR38033">
    <property type="entry name" value="MEMBRANE PROTEIN-RELATED"/>
    <property type="match status" value="1"/>
</dbReference>
<dbReference type="AlphaFoldDB" id="A0A2S5E1H7"/>
<gene>
    <name evidence="4" type="ORF">C3743_00920</name>
</gene>
<dbReference type="PANTHER" id="PTHR38033:SF1">
    <property type="entry name" value="DOTU FAMILY TYPE IV_VI SECRETION SYSTEM PROTEIN"/>
    <property type="match status" value="1"/>
</dbReference>
<feature type="region of interest" description="Disordered" evidence="1">
    <location>
        <begin position="1"/>
        <end position="54"/>
    </location>
</feature>
<dbReference type="Pfam" id="PF09850">
    <property type="entry name" value="DotU"/>
    <property type="match status" value="1"/>
</dbReference>
<reference evidence="4 5" key="1">
    <citation type="submission" date="2018-01" db="EMBL/GenBank/DDBJ databases">
        <title>Successful Treatment of Persistent Burkholderia cepacia Bacteremia with Ceftazidime-Avibactam.</title>
        <authorList>
            <person name="Tamma P."/>
            <person name="Fan Y."/>
            <person name="Bergman Y."/>
            <person name="Sick-Samuels A."/>
            <person name="Hsu A."/>
            <person name="Timp W."/>
            <person name="Simner P."/>
        </authorList>
    </citation>
    <scope>NUCLEOTIDE SEQUENCE [LARGE SCALE GENOMIC DNA]</scope>
    <source>
        <strain evidence="4 5">170816</strain>
    </source>
</reference>
<evidence type="ECO:0000313" key="4">
    <source>
        <dbReference type="EMBL" id="POZ85166.1"/>
    </source>
</evidence>
<feature type="domain" description="Type IV / VI secretion system DotU" evidence="3">
    <location>
        <begin position="68"/>
        <end position="272"/>
    </location>
</feature>
<evidence type="ECO:0000313" key="5">
    <source>
        <dbReference type="Proteomes" id="UP000238655"/>
    </source>
</evidence>
<organism evidence="4 5">
    <name type="scientific">Burkholderia contaminans</name>
    <dbReference type="NCBI Taxonomy" id="488447"/>
    <lineage>
        <taxon>Bacteria</taxon>
        <taxon>Pseudomonadati</taxon>
        <taxon>Pseudomonadota</taxon>
        <taxon>Betaproteobacteria</taxon>
        <taxon>Burkholderiales</taxon>
        <taxon>Burkholderiaceae</taxon>
        <taxon>Burkholderia</taxon>
        <taxon>Burkholderia cepacia complex</taxon>
    </lineage>
</organism>
<evidence type="ECO:0000256" key="2">
    <source>
        <dbReference type="SAM" id="Phobius"/>
    </source>
</evidence>
<dbReference type="Proteomes" id="UP000238655">
    <property type="component" value="Chromosome 2"/>
</dbReference>
<evidence type="ECO:0000259" key="3">
    <source>
        <dbReference type="Pfam" id="PF09850"/>
    </source>
</evidence>
<dbReference type="NCBIfam" id="TIGR03349">
    <property type="entry name" value="IV_VI_DotU"/>
    <property type="match status" value="1"/>
</dbReference>
<keyword evidence="2" id="KW-0812">Transmembrane</keyword>
<dbReference type="NCBIfam" id="NF038228">
    <property type="entry name" value="IcmH_DotU_IVB"/>
    <property type="match status" value="1"/>
</dbReference>
<dbReference type="InterPro" id="IPR038522">
    <property type="entry name" value="T4/T6SS_DotU_sf"/>
</dbReference>
<comment type="caution">
    <text evidence="4">The sequence shown here is derived from an EMBL/GenBank/DDBJ whole genome shotgun (WGS) entry which is preliminary data.</text>
</comment>
<evidence type="ECO:0000256" key="1">
    <source>
        <dbReference type="SAM" id="MobiDB-lite"/>
    </source>
</evidence>
<dbReference type="InterPro" id="IPR017732">
    <property type="entry name" value="T4/T6SS_DotU"/>
</dbReference>